<name>A0ABY8XEI6_9PSEU</name>
<feature type="signal peptide" evidence="1">
    <location>
        <begin position="1"/>
        <end position="26"/>
    </location>
</feature>
<organism evidence="2 3">
    <name type="scientific">Amycolatopsis nalaikhensis</name>
    <dbReference type="NCBI Taxonomy" id="715472"/>
    <lineage>
        <taxon>Bacteria</taxon>
        <taxon>Bacillati</taxon>
        <taxon>Actinomycetota</taxon>
        <taxon>Actinomycetes</taxon>
        <taxon>Pseudonocardiales</taxon>
        <taxon>Pseudonocardiaceae</taxon>
        <taxon>Amycolatopsis</taxon>
    </lineage>
</organism>
<protein>
    <recommendedName>
        <fullName evidence="4">Lipoprotein</fullName>
    </recommendedName>
</protein>
<dbReference type="SUPFAM" id="SSF50969">
    <property type="entry name" value="YVTN repeat-like/Quinoprotein amine dehydrogenase"/>
    <property type="match status" value="1"/>
</dbReference>
<keyword evidence="1" id="KW-0732">Signal</keyword>
<sequence length="348" mass="36554">MRKRLLGRMNVAVLVALLAVVTASCGHDGTQAASAPFTLLQVDDHGALAYDPSGGQLLGLAREGRRLSEVWRRDLPSGRMLDVTCFGECPRAALLLQDPAASTGSRVEPTDARGRSADVWAEEGRPLRIFRWRQDSALFVRQRGTATEVVARRAGREAVLPVHAATSLVEADPAGDTVVVADAAATTVLTVRAKAIWETVSEIPGAATAACVAPAGDRVLVMGDADVTVDVPGGATHRAPAALAHPGACALAGGWTVKGALGTVNGAPSSEWVSQHDDSRVQWRQSYRQLGRVLMAPSGKVACLAFDDRPVCRTAEDTDVDSPAGTVVQAADGRLVYLDGDGLLREFP</sequence>
<dbReference type="InterPro" id="IPR011044">
    <property type="entry name" value="Quino_amine_DH_bsu"/>
</dbReference>
<evidence type="ECO:0008006" key="4">
    <source>
        <dbReference type="Google" id="ProtNLM"/>
    </source>
</evidence>
<dbReference type="PROSITE" id="PS51257">
    <property type="entry name" value="PROKAR_LIPOPROTEIN"/>
    <property type="match status" value="1"/>
</dbReference>
<dbReference type="RefSeq" id="WP_285450567.1">
    <property type="nucleotide sequence ID" value="NZ_CP127173.1"/>
</dbReference>
<evidence type="ECO:0000313" key="2">
    <source>
        <dbReference type="EMBL" id="WIV54024.1"/>
    </source>
</evidence>
<dbReference type="Proteomes" id="UP001227101">
    <property type="component" value="Chromosome"/>
</dbReference>
<evidence type="ECO:0000313" key="3">
    <source>
        <dbReference type="Proteomes" id="UP001227101"/>
    </source>
</evidence>
<dbReference type="EMBL" id="CP127173">
    <property type="protein sequence ID" value="WIV54024.1"/>
    <property type="molecule type" value="Genomic_DNA"/>
</dbReference>
<feature type="chain" id="PRO_5046723219" description="Lipoprotein" evidence="1">
    <location>
        <begin position="27"/>
        <end position="348"/>
    </location>
</feature>
<keyword evidence="3" id="KW-1185">Reference proteome</keyword>
<accession>A0ABY8XEI6</accession>
<proteinExistence type="predicted"/>
<evidence type="ECO:0000256" key="1">
    <source>
        <dbReference type="SAM" id="SignalP"/>
    </source>
</evidence>
<reference evidence="2 3" key="1">
    <citation type="submission" date="2023-06" db="EMBL/GenBank/DDBJ databases">
        <authorList>
            <person name="Oyuntsetseg B."/>
            <person name="Kim S.B."/>
        </authorList>
    </citation>
    <scope>NUCLEOTIDE SEQUENCE [LARGE SCALE GENOMIC DNA]</scope>
    <source>
        <strain evidence="2 3">2-2</strain>
    </source>
</reference>
<gene>
    <name evidence="2" type="ORF">QP939_34855</name>
</gene>